<feature type="signal peptide" evidence="1">
    <location>
        <begin position="1"/>
        <end position="21"/>
    </location>
</feature>
<keyword evidence="1" id="KW-0732">Signal</keyword>
<dbReference type="EMBL" id="CP015199">
    <property type="protein sequence ID" value="ANF50301.1"/>
    <property type="molecule type" value="Genomic_DNA"/>
</dbReference>
<name>A0A172XTL8_9FLAO</name>
<reference evidence="3 4" key="1">
    <citation type="submission" date="2016-04" db="EMBL/GenBank/DDBJ databases">
        <title>Complete Genome Sequence of Chryseobacterium sp. IHBB 10212.</title>
        <authorList>
            <person name="Pal M."/>
            <person name="Swarnkar M.K."/>
            <person name="Kaushal K."/>
            <person name="Chhibber S."/>
            <person name="Singh A.K."/>
            <person name="Gulati A."/>
        </authorList>
    </citation>
    <scope>NUCLEOTIDE SEQUENCE [LARGE SCALE GENOMIC DNA]</scope>
    <source>
        <strain evidence="3 4">IHBB 10212</strain>
    </source>
</reference>
<sequence>MKTKYIYILILFANFSLSTLAQEIKPLKIGDTIPSIALKEMLFYTKPSANLRDFVGKKAIIIDFFETYCAPCLAAIPHLDTTQRRYEKDLQVIMATGQDRKIITDLFQAERFKQHKMPIVINTRRILYKYFPFNIIPFQAWIDKNGVVKAMVSGSQFMKDKYLKDLISGERLNLPTASNVPASEAIPTDPLVYNNFNPKIFLNYSYVSKYDDQIKSGRIQASKDELTGLFRIKLQNMGFVDHFWTAHFGLDDSVKYNRSVTVVRDDTKPFASKPDVINHANSFCYDGYAFNRDVALKVMRNTLDAAFAVKSYSERRSVKCLVIKELGEHKSYQLKTDKRNGLYKEKGYYILDNSSFRALEVYLNVASDDYLVLNEVPYKGKVNFKFRWLPNDIEQMNEDLKHYDLQMVEEERMETVLVLKDN</sequence>
<keyword evidence="4" id="KW-1185">Reference proteome</keyword>
<evidence type="ECO:0000313" key="4">
    <source>
        <dbReference type="Proteomes" id="UP000077824"/>
    </source>
</evidence>
<dbReference type="SUPFAM" id="SSF52833">
    <property type="entry name" value="Thioredoxin-like"/>
    <property type="match status" value="1"/>
</dbReference>
<proteinExistence type="predicted"/>
<dbReference type="PROSITE" id="PS51352">
    <property type="entry name" value="THIOREDOXIN_2"/>
    <property type="match status" value="1"/>
</dbReference>
<dbReference type="Gene3D" id="3.40.30.10">
    <property type="entry name" value="Glutaredoxin"/>
    <property type="match status" value="1"/>
</dbReference>
<evidence type="ECO:0000259" key="2">
    <source>
        <dbReference type="PROSITE" id="PS51352"/>
    </source>
</evidence>
<evidence type="ECO:0000256" key="1">
    <source>
        <dbReference type="SAM" id="SignalP"/>
    </source>
</evidence>
<dbReference type="STRING" id="1685010.A0O34_07125"/>
<feature type="chain" id="PRO_5008003748" description="Thioredoxin domain-containing protein" evidence="1">
    <location>
        <begin position="22"/>
        <end position="422"/>
    </location>
</feature>
<feature type="domain" description="Thioredoxin" evidence="2">
    <location>
        <begin position="27"/>
        <end position="172"/>
    </location>
</feature>
<dbReference type="AlphaFoldDB" id="A0A172XTL8"/>
<dbReference type="InterPro" id="IPR036249">
    <property type="entry name" value="Thioredoxin-like_sf"/>
</dbReference>
<dbReference type="InterPro" id="IPR013766">
    <property type="entry name" value="Thioredoxin_domain"/>
</dbReference>
<dbReference type="Proteomes" id="UP000077824">
    <property type="component" value="Chromosome"/>
</dbReference>
<dbReference type="PANTHER" id="PTHR42852">
    <property type="entry name" value="THIOL:DISULFIDE INTERCHANGE PROTEIN DSBE"/>
    <property type="match status" value="1"/>
</dbReference>
<dbReference type="OrthoDB" id="1118217at2"/>
<gene>
    <name evidence="3" type="ORF">A0O34_07125</name>
</gene>
<dbReference type="InterPro" id="IPR050553">
    <property type="entry name" value="Thioredoxin_ResA/DsbE_sf"/>
</dbReference>
<dbReference type="PANTHER" id="PTHR42852:SF13">
    <property type="entry name" value="PROTEIN DIPZ"/>
    <property type="match status" value="1"/>
</dbReference>
<protein>
    <recommendedName>
        <fullName evidence="2">Thioredoxin domain-containing protein</fullName>
    </recommendedName>
</protein>
<dbReference type="KEGG" id="chh:A0O34_07125"/>
<evidence type="ECO:0000313" key="3">
    <source>
        <dbReference type="EMBL" id="ANF50301.1"/>
    </source>
</evidence>
<organism evidence="3 4">
    <name type="scientific">Chryseobacterium glaciei</name>
    <dbReference type="NCBI Taxonomy" id="1685010"/>
    <lineage>
        <taxon>Bacteria</taxon>
        <taxon>Pseudomonadati</taxon>
        <taxon>Bacteroidota</taxon>
        <taxon>Flavobacteriia</taxon>
        <taxon>Flavobacteriales</taxon>
        <taxon>Weeksellaceae</taxon>
        <taxon>Chryseobacterium group</taxon>
        <taxon>Chryseobacterium</taxon>
    </lineage>
</organism>
<accession>A0A172XTL8</accession>
<dbReference type="RefSeq" id="WP_066753054.1">
    <property type="nucleotide sequence ID" value="NZ_CP015199.1"/>
</dbReference>